<keyword evidence="2" id="KW-1133">Transmembrane helix</keyword>
<dbReference type="Gramene" id="OE9A094757T1">
    <property type="protein sequence ID" value="OE9A094757C1"/>
    <property type="gene ID" value="OE9A094757"/>
</dbReference>
<feature type="transmembrane region" description="Helical" evidence="2">
    <location>
        <begin position="89"/>
        <end position="106"/>
    </location>
</feature>
<evidence type="ECO:0000256" key="2">
    <source>
        <dbReference type="SAM" id="Phobius"/>
    </source>
</evidence>
<feature type="compositionally biased region" description="Basic and acidic residues" evidence="1">
    <location>
        <begin position="143"/>
        <end position="158"/>
    </location>
</feature>
<gene>
    <name evidence="3" type="ORF">OLEA9_A094757</name>
</gene>
<dbReference type="Proteomes" id="UP000594638">
    <property type="component" value="Unassembled WGS sequence"/>
</dbReference>
<protein>
    <submittedName>
        <fullName evidence="3">Uncharacterized protein</fullName>
    </submittedName>
</protein>
<sequence>MRGGRSRELNAAFPYLNLTNAELVFVEANRSESLIRFHYRRLPNAQVEHTNTQRFIQVANNNSLSRSNIVHNMNGTVAITIRDNRTTNLVLIILMSLIILLLPVLACVRCSGYVCIKGGAQVESTSVVNAIEEFQLVPLQPTKQEHHGQDQDYAEKGGPKQATKAG</sequence>
<dbReference type="EMBL" id="CACTIH010009852">
    <property type="protein sequence ID" value="CAA3033112.1"/>
    <property type="molecule type" value="Genomic_DNA"/>
</dbReference>
<organism evidence="3 4">
    <name type="scientific">Olea europaea subsp. europaea</name>
    <dbReference type="NCBI Taxonomy" id="158383"/>
    <lineage>
        <taxon>Eukaryota</taxon>
        <taxon>Viridiplantae</taxon>
        <taxon>Streptophyta</taxon>
        <taxon>Embryophyta</taxon>
        <taxon>Tracheophyta</taxon>
        <taxon>Spermatophyta</taxon>
        <taxon>Magnoliopsida</taxon>
        <taxon>eudicotyledons</taxon>
        <taxon>Gunneridae</taxon>
        <taxon>Pentapetalae</taxon>
        <taxon>asterids</taxon>
        <taxon>lamiids</taxon>
        <taxon>Lamiales</taxon>
        <taxon>Oleaceae</taxon>
        <taxon>Oleeae</taxon>
        <taxon>Olea</taxon>
    </lineage>
</organism>
<proteinExistence type="predicted"/>
<evidence type="ECO:0000313" key="3">
    <source>
        <dbReference type="EMBL" id="CAA3033112.1"/>
    </source>
</evidence>
<keyword evidence="2" id="KW-0472">Membrane</keyword>
<feature type="region of interest" description="Disordered" evidence="1">
    <location>
        <begin position="142"/>
        <end position="166"/>
    </location>
</feature>
<keyword evidence="4" id="KW-1185">Reference proteome</keyword>
<name>A0A8S0VL80_OLEEU</name>
<dbReference type="AlphaFoldDB" id="A0A8S0VL80"/>
<comment type="caution">
    <text evidence="3">The sequence shown here is derived from an EMBL/GenBank/DDBJ whole genome shotgun (WGS) entry which is preliminary data.</text>
</comment>
<evidence type="ECO:0000256" key="1">
    <source>
        <dbReference type="SAM" id="MobiDB-lite"/>
    </source>
</evidence>
<accession>A0A8S0VL80</accession>
<keyword evidence="2" id="KW-0812">Transmembrane</keyword>
<reference evidence="3 4" key="1">
    <citation type="submission" date="2019-12" db="EMBL/GenBank/DDBJ databases">
        <authorList>
            <person name="Alioto T."/>
            <person name="Alioto T."/>
            <person name="Gomez Garrido J."/>
        </authorList>
    </citation>
    <scope>NUCLEOTIDE SEQUENCE [LARGE SCALE GENOMIC DNA]</scope>
</reference>
<evidence type="ECO:0000313" key="4">
    <source>
        <dbReference type="Proteomes" id="UP000594638"/>
    </source>
</evidence>